<dbReference type="Proteomes" id="UP000230750">
    <property type="component" value="Unassembled WGS sequence"/>
</dbReference>
<organism evidence="3 4">
    <name type="scientific">Stichopus japonicus</name>
    <name type="common">Sea cucumber</name>
    <dbReference type="NCBI Taxonomy" id="307972"/>
    <lineage>
        <taxon>Eukaryota</taxon>
        <taxon>Metazoa</taxon>
        <taxon>Echinodermata</taxon>
        <taxon>Eleutherozoa</taxon>
        <taxon>Echinozoa</taxon>
        <taxon>Holothuroidea</taxon>
        <taxon>Aspidochirotacea</taxon>
        <taxon>Aspidochirotida</taxon>
        <taxon>Stichopodidae</taxon>
        <taxon>Apostichopus</taxon>
    </lineage>
</organism>
<keyword evidence="2" id="KW-0472">Membrane</keyword>
<evidence type="ECO:0000313" key="3">
    <source>
        <dbReference type="EMBL" id="PIK34019.1"/>
    </source>
</evidence>
<feature type="compositionally biased region" description="Basic and acidic residues" evidence="1">
    <location>
        <begin position="81"/>
        <end position="115"/>
    </location>
</feature>
<evidence type="ECO:0000256" key="2">
    <source>
        <dbReference type="SAM" id="Phobius"/>
    </source>
</evidence>
<sequence>MDNWNPSSDNGNPLSDNGNPSSESFTSPVPSQSPTTSPNEVNGECGNNWIVIIFLIISFIINVILILTGVVIYISRSQASKRKDGENKIVETESEEGKEMIEKKTQETEFDDNRE</sequence>
<evidence type="ECO:0000313" key="4">
    <source>
        <dbReference type="Proteomes" id="UP000230750"/>
    </source>
</evidence>
<evidence type="ECO:0000256" key="1">
    <source>
        <dbReference type="SAM" id="MobiDB-lite"/>
    </source>
</evidence>
<protein>
    <submittedName>
        <fullName evidence="3">Uncharacterized protein</fullName>
    </submittedName>
</protein>
<feature type="region of interest" description="Disordered" evidence="1">
    <location>
        <begin position="1"/>
        <end position="43"/>
    </location>
</feature>
<feature type="compositionally biased region" description="Low complexity" evidence="1">
    <location>
        <begin position="26"/>
        <end position="38"/>
    </location>
</feature>
<accession>A0A2G8JE82</accession>
<keyword evidence="2" id="KW-1133">Transmembrane helix</keyword>
<feature type="region of interest" description="Disordered" evidence="1">
    <location>
        <begin position="79"/>
        <end position="115"/>
    </location>
</feature>
<feature type="transmembrane region" description="Helical" evidence="2">
    <location>
        <begin position="49"/>
        <end position="74"/>
    </location>
</feature>
<gene>
    <name evidence="3" type="ORF">BSL78_29163</name>
</gene>
<feature type="compositionally biased region" description="Polar residues" evidence="1">
    <location>
        <begin position="1"/>
        <end position="25"/>
    </location>
</feature>
<keyword evidence="2" id="KW-0812">Transmembrane</keyword>
<dbReference type="AlphaFoldDB" id="A0A2G8JE82"/>
<proteinExistence type="predicted"/>
<name>A0A2G8JE82_STIJA</name>
<comment type="caution">
    <text evidence="3">The sequence shown here is derived from an EMBL/GenBank/DDBJ whole genome shotgun (WGS) entry which is preliminary data.</text>
</comment>
<keyword evidence="4" id="KW-1185">Reference proteome</keyword>
<reference evidence="3 4" key="1">
    <citation type="journal article" date="2017" name="PLoS Biol.">
        <title>The sea cucumber genome provides insights into morphological evolution and visceral regeneration.</title>
        <authorList>
            <person name="Zhang X."/>
            <person name="Sun L."/>
            <person name="Yuan J."/>
            <person name="Sun Y."/>
            <person name="Gao Y."/>
            <person name="Zhang L."/>
            <person name="Li S."/>
            <person name="Dai H."/>
            <person name="Hamel J.F."/>
            <person name="Liu C."/>
            <person name="Yu Y."/>
            <person name="Liu S."/>
            <person name="Lin W."/>
            <person name="Guo K."/>
            <person name="Jin S."/>
            <person name="Xu P."/>
            <person name="Storey K.B."/>
            <person name="Huan P."/>
            <person name="Zhang T."/>
            <person name="Zhou Y."/>
            <person name="Zhang J."/>
            <person name="Lin C."/>
            <person name="Li X."/>
            <person name="Xing L."/>
            <person name="Huo D."/>
            <person name="Sun M."/>
            <person name="Wang L."/>
            <person name="Mercier A."/>
            <person name="Li F."/>
            <person name="Yang H."/>
            <person name="Xiang J."/>
        </authorList>
    </citation>
    <scope>NUCLEOTIDE SEQUENCE [LARGE SCALE GENOMIC DNA]</scope>
    <source>
        <strain evidence="3">Shaxun</strain>
        <tissue evidence="3">Muscle</tissue>
    </source>
</reference>
<dbReference type="EMBL" id="MRZV01002316">
    <property type="protein sequence ID" value="PIK34019.1"/>
    <property type="molecule type" value="Genomic_DNA"/>
</dbReference>